<keyword evidence="4" id="KW-0813">Transport</keyword>
<sequence length="323" mass="35372">MTALVAAVPTISACSGDQSILAPAGPVARDVALLWWAMFGFFGLVLVVVSALWIYAMQRKPREYSADEAKRIQRRWLIGGGLVLPSVSIVLLLLFGIPVGQRMLPLPILGEQPLRIDVIGHQWWWEVRYPDSGVVTANQLHLPAGRPVDITVSSADVIHSFWVPRLGGKIDMIPGRENRIRLQADAPGTFRGQCTEFCGTQHSHMILDVQAHSEEDFAAWIDARRNPQVEALQGPAADTFLAHCGMCHRVAGVSAGNRAPDLTDLASRRNLGSGLLPNEPGAILTWLHEHGRLKPGTGMPLTDDLDAEHLQAIATWLENLDHE</sequence>
<evidence type="ECO:0000256" key="19">
    <source>
        <dbReference type="SAM" id="Phobius"/>
    </source>
</evidence>
<reference evidence="22 23" key="1">
    <citation type="submission" date="2018-06" db="EMBL/GenBank/DDBJ databases">
        <title>Three novel Pseudomonas species isolated from symptomatic oak.</title>
        <authorList>
            <person name="Bueno-Gonzalez V."/>
            <person name="Brady C."/>
        </authorList>
    </citation>
    <scope>NUCLEOTIDE SEQUENCE [LARGE SCALE GENOMIC DNA]</scope>
    <source>
        <strain evidence="22 23">P9A</strain>
    </source>
</reference>
<evidence type="ECO:0000256" key="16">
    <source>
        <dbReference type="ARBA" id="ARBA00031399"/>
    </source>
</evidence>
<proteinExistence type="inferred from homology"/>
<dbReference type="PANTHER" id="PTHR22888:SF9">
    <property type="entry name" value="CYTOCHROME C OXIDASE SUBUNIT 2"/>
    <property type="match status" value="1"/>
</dbReference>
<evidence type="ECO:0000256" key="17">
    <source>
        <dbReference type="ARBA" id="ARBA00047816"/>
    </source>
</evidence>
<dbReference type="EC" id="7.1.1.9" evidence="3"/>
<dbReference type="InterPro" id="IPR034236">
    <property type="entry name" value="CuRO_CcO_Caa3_II"/>
</dbReference>
<evidence type="ECO:0000256" key="8">
    <source>
        <dbReference type="ARBA" id="ARBA00022723"/>
    </source>
</evidence>
<dbReference type="InterPro" id="IPR001505">
    <property type="entry name" value="Copper_CuA"/>
</dbReference>
<keyword evidence="5 18" id="KW-0349">Heme</keyword>
<keyword evidence="23" id="KW-1185">Reference proteome</keyword>
<evidence type="ECO:0000256" key="12">
    <source>
        <dbReference type="ARBA" id="ARBA00023004"/>
    </source>
</evidence>
<evidence type="ECO:0000256" key="2">
    <source>
        <dbReference type="ARBA" id="ARBA00007866"/>
    </source>
</evidence>
<dbReference type="Pfam" id="PF00034">
    <property type="entry name" value="Cytochrom_C"/>
    <property type="match status" value="1"/>
</dbReference>
<dbReference type="PANTHER" id="PTHR22888">
    <property type="entry name" value="CYTOCHROME C OXIDASE, SUBUNIT II"/>
    <property type="match status" value="1"/>
</dbReference>
<comment type="catalytic activity">
    <reaction evidence="17">
        <text>4 Fe(II)-[cytochrome c] + O2 + 8 H(+)(in) = 4 Fe(III)-[cytochrome c] + 2 H2O + 4 H(+)(out)</text>
        <dbReference type="Rhea" id="RHEA:11436"/>
        <dbReference type="Rhea" id="RHEA-COMP:10350"/>
        <dbReference type="Rhea" id="RHEA-COMP:14399"/>
        <dbReference type="ChEBI" id="CHEBI:15377"/>
        <dbReference type="ChEBI" id="CHEBI:15378"/>
        <dbReference type="ChEBI" id="CHEBI:15379"/>
        <dbReference type="ChEBI" id="CHEBI:29033"/>
        <dbReference type="ChEBI" id="CHEBI:29034"/>
        <dbReference type="EC" id="7.1.1.9"/>
    </reaction>
</comment>
<dbReference type="GO" id="GO:0016020">
    <property type="term" value="C:membrane"/>
    <property type="evidence" value="ECO:0007669"/>
    <property type="project" value="UniProtKB-SubCell"/>
</dbReference>
<keyword evidence="9" id="KW-1278">Translocase</keyword>
<dbReference type="GO" id="GO:0016491">
    <property type="term" value="F:oxidoreductase activity"/>
    <property type="evidence" value="ECO:0007669"/>
    <property type="project" value="InterPro"/>
</dbReference>
<evidence type="ECO:0000256" key="6">
    <source>
        <dbReference type="ARBA" id="ARBA00022660"/>
    </source>
</evidence>
<dbReference type="InterPro" id="IPR045187">
    <property type="entry name" value="CcO_II"/>
</dbReference>
<evidence type="ECO:0000259" key="21">
    <source>
        <dbReference type="PROSITE" id="PS51007"/>
    </source>
</evidence>
<keyword evidence="8 18" id="KW-0479">Metal-binding</keyword>
<keyword evidence="6" id="KW-0679">Respiratory chain</keyword>
<evidence type="ECO:0000256" key="10">
    <source>
        <dbReference type="ARBA" id="ARBA00022982"/>
    </source>
</evidence>
<dbReference type="GO" id="GO:0005507">
    <property type="term" value="F:copper ion binding"/>
    <property type="evidence" value="ECO:0007669"/>
    <property type="project" value="InterPro"/>
</dbReference>
<comment type="similarity">
    <text evidence="2">Belongs to the cytochrome c oxidase subunit 2 family.</text>
</comment>
<keyword evidence="14 19" id="KW-0472">Membrane</keyword>
<dbReference type="PROSITE" id="PS00078">
    <property type="entry name" value="COX2"/>
    <property type="match status" value="1"/>
</dbReference>
<evidence type="ECO:0000256" key="18">
    <source>
        <dbReference type="PROSITE-ProRule" id="PRU00433"/>
    </source>
</evidence>
<evidence type="ECO:0000256" key="5">
    <source>
        <dbReference type="ARBA" id="ARBA00022617"/>
    </source>
</evidence>
<protein>
    <recommendedName>
        <fullName evidence="3">cytochrome-c oxidase</fullName>
        <ecNumber evidence="3">7.1.1.9</ecNumber>
    </recommendedName>
    <alternativeName>
        <fullName evidence="16">Cytochrome aa3 subunit 2</fullName>
    </alternativeName>
</protein>
<dbReference type="InterPro" id="IPR009056">
    <property type="entry name" value="Cyt_c-like_dom"/>
</dbReference>
<dbReference type="PROSITE" id="PS51007">
    <property type="entry name" value="CYTC"/>
    <property type="match status" value="1"/>
</dbReference>
<comment type="caution">
    <text evidence="22">The sequence shown here is derived from an EMBL/GenBank/DDBJ whole genome shotgun (WGS) entry which is preliminary data.</text>
</comment>
<keyword evidence="10" id="KW-0249">Electron transport</keyword>
<feature type="domain" description="Cytochrome oxidase subunit II copper A binding" evidence="20">
    <location>
        <begin position="111"/>
        <end position="223"/>
    </location>
</feature>
<keyword evidence="12 18" id="KW-0408">Iron</keyword>
<dbReference type="Proteomes" id="UP000292302">
    <property type="component" value="Unassembled WGS sequence"/>
</dbReference>
<dbReference type="OrthoDB" id="9781261at2"/>
<dbReference type="InterPro" id="IPR014222">
    <property type="entry name" value="Cyt_c_oxidase_su2"/>
</dbReference>
<dbReference type="InterPro" id="IPR002429">
    <property type="entry name" value="CcO_II-like_C"/>
</dbReference>
<dbReference type="CDD" id="cd04213">
    <property type="entry name" value="CuRO_CcO_Caa3_II"/>
    <property type="match status" value="1"/>
</dbReference>
<keyword evidence="13" id="KW-0186">Copper</keyword>
<feature type="transmembrane region" description="Helical" evidence="19">
    <location>
        <begin position="76"/>
        <end position="97"/>
    </location>
</feature>
<comment type="function">
    <text evidence="15">Subunits I and II form the functional core of the enzyme complex. Electrons originating in cytochrome c are transferred via heme a and Cu(A) to the binuclear center formed by heme a3 and Cu(B).</text>
</comment>
<dbReference type="GO" id="GO:0042773">
    <property type="term" value="P:ATP synthesis coupled electron transport"/>
    <property type="evidence" value="ECO:0007669"/>
    <property type="project" value="TreeGrafter"/>
</dbReference>
<keyword evidence="11 19" id="KW-1133">Transmembrane helix</keyword>
<feature type="domain" description="Cytochrome c" evidence="21">
    <location>
        <begin position="231"/>
        <end position="321"/>
    </location>
</feature>
<dbReference type="Pfam" id="PF00116">
    <property type="entry name" value="COX2"/>
    <property type="match status" value="1"/>
</dbReference>
<keyword evidence="7 19" id="KW-0812">Transmembrane</keyword>
<dbReference type="InterPro" id="IPR008972">
    <property type="entry name" value="Cupredoxin"/>
</dbReference>
<evidence type="ECO:0000259" key="20">
    <source>
        <dbReference type="PROSITE" id="PS50857"/>
    </source>
</evidence>
<dbReference type="InterPro" id="IPR036909">
    <property type="entry name" value="Cyt_c-like_dom_sf"/>
</dbReference>
<evidence type="ECO:0000256" key="15">
    <source>
        <dbReference type="ARBA" id="ARBA00024688"/>
    </source>
</evidence>
<evidence type="ECO:0000256" key="11">
    <source>
        <dbReference type="ARBA" id="ARBA00022989"/>
    </source>
</evidence>
<dbReference type="SUPFAM" id="SSF46626">
    <property type="entry name" value="Cytochrome c"/>
    <property type="match status" value="1"/>
</dbReference>
<gene>
    <name evidence="22" type="primary">coxB</name>
    <name evidence="22" type="ORF">DNK06_23730</name>
</gene>
<dbReference type="PROSITE" id="PS50857">
    <property type="entry name" value="COX2_CUA"/>
    <property type="match status" value="1"/>
</dbReference>
<feature type="transmembrane region" description="Helical" evidence="19">
    <location>
        <begin position="32"/>
        <end position="55"/>
    </location>
</feature>
<dbReference type="NCBIfam" id="TIGR02866">
    <property type="entry name" value="CoxB"/>
    <property type="match status" value="1"/>
</dbReference>
<evidence type="ECO:0000256" key="4">
    <source>
        <dbReference type="ARBA" id="ARBA00022448"/>
    </source>
</evidence>
<evidence type="ECO:0000256" key="14">
    <source>
        <dbReference type="ARBA" id="ARBA00023136"/>
    </source>
</evidence>
<evidence type="ECO:0000256" key="13">
    <source>
        <dbReference type="ARBA" id="ARBA00023008"/>
    </source>
</evidence>
<dbReference type="GO" id="GO:0004129">
    <property type="term" value="F:cytochrome-c oxidase activity"/>
    <property type="evidence" value="ECO:0007669"/>
    <property type="project" value="UniProtKB-EC"/>
</dbReference>
<dbReference type="SUPFAM" id="SSF49503">
    <property type="entry name" value="Cupredoxins"/>
    <property type="match status" value="1"/>
</dbReference>
<organism evidence="22 23">
    <name type="scientific">Phytopseudomonas daroniae</name>
    <dbReference type="NCBI Taxonomy" id="2487519"/>
    <lineage>
        <taxon>Bacteria</taxon>
        <taxon>Pseudomonadati</taxon>
        <taxon>Pseudomonadota</taxon>
        <taxon>Gammaproteobacteria</taxon>
        <taxon>Pseudomonadales</taxon>
        <taxon>Pseudomonadaceae</taxon>
        <taxon>Phytopseudomonas</taxon>
    </lineage>
</organism>
<evidence type="ECO:0000313" key="22">
    <source>
        <dbReference type="EMBL" id="TBU71572.1"/>
    </source>
</evidence>
<evidence type="ECO:0000256" key="1">
    <source>
        <dbReference type="ARBA" id="ARBA00004141"/>
    </source>
</evidence>
<dbReference type="Gene3D" id="2.60.40.420">
    <property type="entry name" value="Cupredoxins - blue copper proteins"/>
    <property type="match status" value="1"/>
</dbReference>
<comment type="subcellular location">
    <subcellularLocation>
        <location evidence="1">Membrane</location>
        <topology evidence="1">Multi-pass membrane protein</topology>
    </subcellularLocation>
</comment>
<evidence type="ECO:0000256" key="7">
    <source>
        <dbReference type="ARBA" id="ARBA00022692"/>
    </source>
</evidence>
<dbReference type="GO" id="GO:0020037">
    <property type="term" value="F:heme binding"/>
    <property type="evidence" value="ECO:0007669"/>
    <property type="project" value="InterPro"/>
</dbReference>
<evidence type="ECO:0000256" key="9">
    <source>
        <dbReference type="ARBA" id="ARBA00022967"/>
    </source>
</evidence>
<accession>A0A4Q9QFB1</accession>
<evidence type="ECO:0000256" key="3">
    <source>
        <dbReference type="ARBA" id="ARBA00012949"/>
    </source>
</evidence>
<dbReference type="InterPro" id="IPR036257">
    <property type="entry name" value="Cyt_c_oxidase_su2_TM_sf"/>
</dbReference>
<dbReference type="EMBL" id="QJUI01000034">
    <property type="protein sequence ID" value="TBU71572.1"/>
    <property type="molecule type" value="Genomic_DNA"/>
</dbReference>
<dbReference type="Gene3D" id="1.10.287.90">
    <property type="match status" value="1"/>
</dbReference>
<evidence type="ECO:0000313" key="23">
    <source>
        <dbReference type="Proteomes" id="UP000292302"/>
    </source>
</evidence>
<dbReference type="AlphaFoldDB" id="A0A4Q9QFB1"/>
<name>A0A4Q9QFB1_9GAMM</name>